<protein>
    <submittedName>
        <fullName evidence="2">Putative membrane protein</fullName>
    </submittedName>
</protein>
<evidence type="ECO:0000256" key="1">
    <source>
        <dbReference type="SAM" id="Phobius"/>
    </source>
</evidence>
<keyword evidence="1" id="KW-0812">Transmembrane</keyword>
<name>A0A839TJR0_9BACL</name>
<dbReference type="Proteomes" id="UP000517523">
    <property type="component" value="Unassembled WGS sequence"/>
</dbReference>
<organism evidence="2 3">
    <name type="scientific">Paenibacillus rhizosphaerae</name>
    <dbReference type="NCBI Taxonomy" id="297318"/>
    <lineage>
        <taxon>Bacteria</taxon>
        <taxon>Bacillati</taxon>
        <taxon>Bacillota</taxon>
        <taxon>Bacilli</taxon>
        <taxon>Bacillales</taxon>
        <taxon>Paenibacillaceae</taxon>
        <taxon>Paenibacillus</taxon>
    </lineage>
</organism>
<feature type="transmembrane region" description="Helical" evidence="1">
    <location>
        <begin position="151"/>
        <end position="170"/>
    </location>
</feature>
<accession>A0A839TJR0</accession>
<dbReference type="AlphaFoldDB" id="A0A839TJR0"/>
<sequence length="172" mass="19706">MRTRYLFIIGSMFIVVSGLIYTIERAVSNIAGNIKLAGFYAGRMTGEVPSPQIPGFSDNIFAPLFLLSGLIIIAVALLRSYNNSLRLFRRISMLKKYLSKYPLWFTVIWCLTALTILLTLLFWKNILITLFSVIVLEVANGFRTWNSNRTLSVLSFVLAFMFSYLFYRFLAL</sequence>
<comment type="caution">
    <text evidence="2">The sequence shown here is derived from an EMBL/GenBank/DDBJ whole genome shotgun (WGS) entry which is preliminary data.</text>
</comment>
<dbReference type="EMBL" id="JACHXJ010000001">
    <property type="protein sequence ID" value="MBB3127026.1"/>
    <property type="molecule type" value="Genomic_DNA"/>
</dbReference>
<proteinExistence type="predicted"/>
<keyword evidence="1" id="KW-0472">Membrane</keyword>
<feature type="transmembrane region" description="Helical" evidence="1">
    <location>
        <begin position="5"/>
        <end position="23"/>
    </location>
</feature>
<keyword evidence="1" id="KW-1133">Transmembrane helix</keyword>
<evidence type="ECO:0000313" key="2">
    <source>
        <dbReference type="EMBL" id="MBB3127026.1"/>
    </source>
</evidence>
<gene>
    <name evidence="2" type="ORF">FHS19_001680</name>
</gene>
<reference evidence="2 3" key="1">
    <citation type="submission" date="2020-08" db="EMBL/GenBank/DDBJ databases">
        <title>Genomic Encyclopedia of Type Strains, Phase III (KMG-III): the genomes of soil and plant-associated and newly described type strains.</title>
        <authorList>
            <person name="Whitman W."/>
        </authorList>
    </citation>
    <scope>NUCLEOTIDE SEQUENCE [LARGE SCALE GENOMIC DNA]</scope>
    <source>
        <strain evidence="2 3">CECT 5831</strain>
    </source>
</reference>
<evidence type="ECO:0000313" key="3">
    <source>
        <dbReference type="Proteomes" id="UP000517523"/>
    </source>
</evidence>
<feature type="transmembrane region" description="Helical" evidence="1">
    <location>
        <begin position="60"/>
        <end position="81"/>
    </location>
</feature>
<feature type="transmembrane region" description="Helical" evidence="1">
    <location>
        <begin position="101"/>
        <end position="123"/>
    </location>
</feature>